<keyword evidence="2" id="KW-1185">Reference proteome</keyword>
<dbReference type="RefSeq" id="WP_346092691.1">
    <property type="nucleotide sequence ID" value="NZ_BAABKS010000058.1"/>
</dbReference>
<proteinExistence type="predicted"/>
<dbReference type="GO" id="GO:0003677">
    <property type="term" value="F:DNA binding"/>
    <property type="evidence" value="ECO:0007669"/>
    <property type="project" value="UniProtKB-KW"/>
</dbReference>
<organism evidence="1 2">
    <name type="scientific">Pseudonocardia benzenivorans</name>
    <dbReference type="NCBI Taxonomy" id="228005"/>
    <lineage>
        <taxon>Bacteria</taxon>
        <taxon>Bacillati</taxon>
        <taxon>Actinomycetota</taxon>
        <taxon>Actinomycetes</taxon>
        <taxon>Pseudonocardiales</taxon>
        <taxon>Pseudonocardiaceae</taxon>
        <taxon>Pseudonocardia</taxon>
    </lineage>
</organism>
<dbReference type="Pfam" id="PF06224">
    <property type="entry name" value="AlkZ-like"/>
    <property type="match status" value="1"/>
</dbReference>
<dbReference type="Proteomes" id="UP001597182">
    <property type="component" value="Unassembled WGS sequence"/>
</dbReference>
<evidence type="ECO:0000313" key="1">
    <source>
        <dbReference type="EMBL" id="MFD1237248.1"/>
    </source>
</evidence>
<dbReference type="PANTHER" id="PTHR38479:SF2">
    <property type="entry name" value="WINGED HELIX DNA-BINDING DOMAIN-CONTAINING PROTEIN"/>
    <property type="match status" value="1"/>
</dbReference>
<evidence type="ECO:0000313" key="2">
    <source>
        <dbReference type="Proteomes" id="UP001597182"/>
    </source>
</evidence>
<gene>
    <name evidence="1" type="ORF">ACFQ34_28525</name>
</gene>
<protein>
    <submittedName>
        <fullName evidence="1">Winged helix DNA-binding domain-containing protein</fullName>
    </submittedName>
</protein>
<keyword evidence="1" id="KW-0238">DNA-binding</keyword>
<dbReference type="InterPro" id="IPR009351">
    <property type="entry name" value="AlkZ-like"/>
</dbReference>
<accession>A0ABW3VS24</accession>
<dbReference type="EMBL" id="JBHTMB010000278">
    <property type="protein sequence ID" value="MFD1237248.1"/>
    <property type="molecule type" value="Genomic_DNA"/>
</dbReference>
<comment type="caution">
    <text evidence="1">The sequence shown here is derived from an EMBL/GenBank/DDBJ whole genome shotgun (WGS) entry which is preliminary data.</text>
</comment>
<name>A0ABW3VS24_9PSEU</name>
<reference evidence="2" key="1">
    <citation type="journal article" date="2019" name="Int. J. Syst. Evol. Microbiol.">
        <title>The Global Catalogue of Microorganisms (GCM) 10K type strain sequencing project: providing services to taxonomists for standard genome sequencing and annotation.</title>
        <authorList>
            <consortium name="The Broad Institute Genomics Platform"/>
            <consortium name="The Broad Institute Genome Sequencing Center for Infectious Disease"/>
            <person name="Wu L."/>
            <person name="Ma J."/>
        </authorList>
    </citation>
    <scope>NUCLEOTIDE SEQUENCE [LARGE SCALE GENOMIC DNA]</scope>
    <source>
        <strain evidence="2">CCUG 49018</strain>
    </source>
</reference>
<dbReference type="PANTHER" id="PTHR38479">
    <property type="entry name" value="LMO0824 PROTEIN"/>
    <property type="match status" value="1"/>
</dbReference>
<sequence>MDKIGVTARRARLVARHRLSAGTRAAGDPAGVVEAARSVLGLHATDPATVHLSAMARTDGAAVADVEHALYTDRTLVRMLGMRRTVWVLDRETAARIQHGCAHTVAATARRRLVGHLAESGVDDAASWLADVETETLAALHARGEAFAADLTADVPRLRTRIAATGQNATTRVLLQLAADGHIVRGRPRGSWTSTQYRWSPTAAWLGGELTPLPVEEAQAGLARRWLAAFGPAPVSDLRWFTGWTARETTRALAALDTVEVDLDGVPGLVLADDPVADDEPPAEAVLLPALDPTPMGWQSRDWFLGPHRERLFDRTGNIGPTVWWAGRVVGGWAQRGAGGEVVVRCLEDVGAEAAAAIEAAAHRVATQLAGTRVTPRFRTPLEKELTEG</sequence>